<dbReference type="InterPro" id="IPR050382">
    <property type="entry name" value="MFS_Na/Anion_cotransporter"/>
</dbReference>
<keyword evidence="6 12" id="KW-1133">Transmembrane helix</keyword>
<dbReference type="Proteomes" id="UP000183832">
    <property type="component" value="Unassembled WGS sequence"/>
</dbReference>
<keyword evidence="4 12" id="KW-0812">Transmembrane</keyword>
<keyword evidence="7" id="KW-0915">Sodium</keyword>
<feature type="transmembrane region" description="Helical" evidence="12">
    <location>
        <begin position="106"/>
        <end position="125"/>
    </location>
</feature>
<dbReference type="PROSITE" id="PS50850">
    <property type="entry name" value="MFS"/>
    <property type="match status" value="1"/>
</dbReference>
<keyword evidence="8 12" id="KW-0472">Membrane</keyword>
<dbReference type="FunFam" id="1.20.1250.20:FF:000003">
    <property type="entry name" value="Solute carrier family 17 member 3"/>
    <property type="match status" value="1"/>
</dbReference>
<reference evidence="14 15" key="1">
    <citation type="submission" date="2015-04" db="EMBL/GenBank/DDBJ databases">
        <authorList>
            <person name="Syromyatnikov M.Y."/>
            <person name="Popov V.N."/>
        </authorList>
    </citation>
    <scope>NUCLEOTIDE SEQUENCE [LARGE SCALE GENOMIC DNA]</scope>
</reference>
<name>A0A1J1IVE3_9DIPT</name>
<evidence type="ECO:0000256" key="6">
    <source>
        <dbReference type="ARBA" id="ARBA00022989"/>
    </source>
</evidence>
<keyword evidence="9" id="KW-0739">Sodium transport</keyword>
<evidence type="ECO:0000313" key="14">
    <source>
        <dbReference type="EMBL" id="CRL04181.1"/>
    </source>
</evidence>
<keyword evidence="5" id="KW-0769">Symport</keyword>
<dbReference type="Gene3D" id="1.20.1250.20">
    <property type="entry name" value="MFS general substrate transporter like domains"/>
    <property type="match status" value="2"/>
</dbReference>
<dbReference type="GO" id="GO:0016020">
    <property type="term" value="C:membrane"/>
    <property type="evidence" value="ECO:0007669"/>
    <property type="project" value="UniProtKB-SubCell"/>
</dbReference>
<evidence type="ECO:0000256" key="4">
    <source>
        <dbReference type="ARBA" id="ARBA00022692"/>
    </source>
</evidence>
<feature type="transmembrane region" description="Helical" evidence="12">
    <location>
        <begin position="171"/>
        <end position="194"/>
    </location>
</feature>
<dbReference type="PANTHER" id="PTHR11662">
    <property type="entry name" value="SOLUTE CARRIER FAMILY 17"/>
    <property type="match status" value="1"/>
</dbReference>
<feature type="transmembrane region" description="Helical" evidence="12">
    <location>
        <begin position="408"/>
        <end position="426"/>
    </location>
</feature>
<dbReference type="InterPro" id="IPR020846">
    <property type="entry name" value="MFS_dom"/>
</dbReference>
<comment type="similarity">
    <text evidence="2">Belongs to the major facilitator superfamily. Sodium/anion cotransporter family.</text>
</comment>
<accession>A0A1J1IVE3</accession>
<feature type="transmembrane region" description="Helical" evidence="12">
    <location>
        <begin position="200"/>
        <end position="218"/>
    </location>
</feature>
<feature type="transmembrane region" description="Helical" evidence="12">
    <location>
        <begin position="259"/>
        <end position="281"/>
    </location>
</feature>
<dbReference type="InterPro" id="IPR011701">
    <property type="entry name" value="MFS"/>
</dbReference>
<dbReference type="GO" id="GO:0015293">
    <property type="term" value="F:symporter activity"/>
    <property type="evidence" value="ECO:0007669"/>
    <property type="project" value="UniProtKB-KW"/>
</dbReference>
<feature type="transmembrane region" description="Helical" evidence="12">
    <location>
        <begin position="33"/>
        <end position="58"/>
    </location>
</feature>
<keyword evidence="3" id="KW-0813">Transport</keyword>
<dbReference type="InterPro" id="IPR036259">
    <property type="entry name" value="MFS_trans_sf"/>
</dbReference>
<evidence type="ECO:0000256" key="7">
    <source>
        <dbReference type="ARBA" id="ARBA00023053"/>
    </source>
</evidence>
<dbReference type="FunFam" id="1.20.1250.20:FF:000144">
    <property type="entry name" value="Picot, isoform B"/>
    <property type="match status" value="1"/>
</dbReference>
<dbReference type="OrthoDB" id="2985014at2759"/>
<comment type="function">
    <text evidence="10">May be an inorganic phosphate cotransporter.</text>
</comment>
<dbReference type="SUPFAM" id="SSF103473">
    <property type="entry name" value="MFS general substrate transporter"/>
    <property type="match status" value="1"/>
</dbReference>
<feature type="transmembrane region" description="Helical" evidence="12">
    <location>
        <begin position="432"/>
        <end position="455"/>
    </location>
</feature>
<feature type="transmembrane region" description="Helical" evidence="12">
    <location>
        <begin position="301"/>
        <end position="320"/>
    </location>
</feature>
<feature type="domain" description="Major facilitator superfamily (MFS) profile" evidence="13">
    <location>
        <begin position="32"/>
        <end position="460"/>
    </location>
</feature>
<evidence type="ECO:0000256" key="2">
    <source>
        <dbReference type="ARBA" id="ARBA00008586"/>
    </source>
</evidence>
<dbReference type="GO" id="GO:0006814">
    <property type="term" value="P:sodium ion transport"/>
    <property type="evidence" value="ECO:0007669"/>
    <property type="project" value="UniProtKB-KW"/>
</dbReference>
<organism evidence="14 15">
    <name type="scientific">Clunio marinus</name>
    <dbReference type="NCBI Taxonomy" id="568069"/>
    <lineage>
        <taxon>Eukaryota</taxon>
        <taxon>Metazoa</taxon>
        <taxon>Ecdysozoa</taxon>
        <taxon>Arthropoda</taxon>
        <taxon>Hexapoda</taxon>
        <taxon>Insecta</taxon>
        <taxon>Pterygota</taxon>
        <taxon>Neoptera</taxon>
        <taxon>Endopterygota</taxon>
        <taxon>Diptera</taxon>
        <taxon>Nematocera</taxon>
        <taxon>Chironomoidea</taxon>
        <taxon>Chironomidae</taxon>
        <taxon>Clunio</taxon>
    </lineage>
</organism>
<protein>
    <recommendedName>
        <fullName evidence="11">Putative inorganic phosphate cotransporter</fullName>
    </recommendedName>
</protein>
<dbReference type="CDD" id="cd17318">
    <property type="entry name" value="MFS_SLC17"/>
    <property type="match status" value="1"/>
</dbReference>
<dbReference type="EMBL" id="CVRI01000061">
    <property type="protein sequence ID" value="CRL04181.1"/>
    <property type="molecule type" value="Genomic_DNA"/>
</dbReference>
<evidence type="ECO:0000259" key="13">
    <source>
        <dbReference type="PROSITE" id="PS50850"/>
    </source>
</evidence>
<sequence length="483" mass="53090">MKTSEVQDNERSKKIEGDTCEKPKGFGFRHVQVILIFLCVTIAYAERVNMSVAIVAMTDRNSTNPDFPDYDWNEKEKSLVLSSFFWGYVITQIPGGQLAKRVGGKVMLLVSITLCSLLNLLTPTFALYGDWPAIVCLRVVQGLCQGVIFPSTHTLLAKWAPPSERGTISTYCYAGAQFGTVVMLAISGVLASSAMGWPSIFYSSGVAGLVWSVLYFFYGSSSPSDCAQRISPEEKHFIESSLNVTGDHGGRPIATPWKALLTSPAVIALIVVHSAHNWGFWTMLTEIPSYMKNVLHFNIKQNALLSALPYFAMMVMSLILSPLADWMNNKQILRVEVSRKVFNTIGLWGPMCALIALAYVTSKEHSALAVTLVTIAVGINAATYLGFQINHLDLAPNHSGTLMGITNCSANIMSIIAPLLVGAIVTDASDPFLWRIIFFIAAGIYFFGNLQFIIFGKANIQPWNDPEAERKRNDGVENPAMEY</sequence>
<feature type="transmembrane region" description="Helical" evidence="12">
    <location>
        <begin position="366"/>
        <end position="387"/>
    </location>
</feature>
<evidence type="ECO:0000256" key="9">
    <source>
        <dbReference type="ARBA" id="ARBA00023201"/>
    </source>
</evidence>
<dbReference type="Pfam" id="PF07690">
    <property type="entry name" value="MFS_1"/>
    <property type="match status" value="1"/>
</dbReference>
<evidence type="ECO:0000256" key="11">
    <source>
        <dbReference type="ARBA" id="ARBA00068450"/>
    </source>
</evidence>
<evidence type="ECO:0000256" key="5">
    <source>
        <dbReference type="ARBA" id="ARBA00022847"/>
    </source>
</evidence>
<evidence type="ECO:0000256" key="1">
    <source>
        <dbReference type="ARBA" id="ARBA00004141"/>
    </source>
</evidence>
<gene>
    <name evidence="14" type="ORF">CLUMA_CG017288</name>
</gene>
<dbReference type="STRING" id="568069.A0A1J1IVE3"/>
<evidence type="ECO:0000256" key="12">
    <source>
        <dbReference type="SAM" id="Phobius"/>
    </source>
</evidence>
<dbReference type="PANTHER" id="PTHR11662:SF280">
    <property type="entry name" value="FI21844P1-RELATED"/>
    <property type="match status" value="1"/>
</dbReference>
<proteinExistence type="inferred from homology"/>
<dbReference type="AlphaFoldDB" id="A0A1J1IVE3"/>
<evidence type="ECO:0000313" key="15">
    <source>
        <dbReference type="Proteomes" id="UP000183832"/>
    </source>
</evidence>
<dbReference type="GO" id="GO:0006820">
    <property type="term" value="P:monoatomic anion transport"/>
    <property type="evidence" value="ECO:0007669"/>
    <property type="project" value="TreeGrafter"/>
</dbReference>
<keyword evidence="9" id="KW-0406">Ion transport</keyword>
<keyword evidence="15" id="KW-1185">Reference proteome</keyword>
<comment type="subcellular location">
    <subcellularLocation>
        <location evidence="1">Membrane</location>
        <topology evidence="1">Multi-pass membrane protein</topology>
    </subcellularLocation>
</comment>
<feature type="transmembrane region" description="Helical" evidence="12">
    <location>
        <begin position="341"/>
        <end position="360"/>
    </location>
</feature>
<evidence type="ECO:0000256" key="3">
    <source>
        <dbReference type="ARBA" id="ARBA00022448"/>
    </source>
</evidence>
<evidence type="ECO:0000256" key="8">
    <source>
        <dbReference type="ARBA" id="ARBA00023136"/>
    </source>
</evidence>
<evidence type="ECO:0000256" key="10">
    <source>
        <dbReference type="ARBA" id="ARBA00054632"/>
    </source>
</evidence>